<dbReference type="PRINTS" id="PR00411">
    <property type="entry name" value="PNDRDTASEI"/>
</dbReference>
<dbReference type="InterPro" id="IPR016156">
    <property type="entry name" value="FAD/NAD-linked_Rdtase_dimer_sf"/>
</dbReference>
<dbReference type="GO" id="GO:0006103">
    <property type="term" value="P:2-oxoglutarate metabolic process"/>
    <property type="evidence" value="ECO:0007669"/>
    <property type="project" value="TreeGrafter"/>
</dbReference>
<keyword evidence="7" id="KW-0520">NAD</keyword>
<name>A0A381VCH1_9ZZZZ</name>
<evidence type="ECO:0000256" key="7">
    <source>
        <dbReference type="ARBA" id="ARBA00023027"/>
    </source>
</evidence>
<keyword evidence="6" id="KW-0560">Oxidoreductase</keyword>
<dbReference type="EMBL" id="UINC01008458">
    <property type="protein sequence ID" value="SVA38065.1"/>
    <property type="molecule type" value="Genomic_DNA"/>
</dbReference>
<dbReference type="GO" id="GO:0004148">
    <property type="term" value="F:dihydrolipoyl dehydrogenase (NADH) activity"/>
    <property type="evidence" value="ECO:0007669"/>
    <property type="project" value="UniProtKB-EC"/>
</dbReference>
<dbReference type="Gene3D" id="3.50.50.60">
    <property type="entry name" value="FAD/NAD(P)-binding domain"/>
    <property type="match status" value="2"/>
</dbReference>
<feature type="domain" description="Pyridine nucleotide-disulphide oxidoreductase dimerisation" evidence="11">
    <location>
        <begin position="346"/>
        <end position="454"/>
    </location>
</feature>
<evidence type="ECO:0000256" key="6">
    <source>
        <dbReference type="ARBA" id="ARBA00023002"/>
    </source>
</evidence>
<dbReference type="InterPro" id="IPR050151">
    <property type="entry name" value="Class-I_Pyr_Nuc-Dis_Oxidored"/>
</dbReference>
<dbReference type="Gene3D" id="3.30.390.30">
    <property type="match status" value="1"/>
</dbReference>
<sequence>MTTTQVAVIGGGPGGYAAAFLAADLGMQVTLIDEAADPGGVCLYRGCMPSKALLHVAKVLTEAREAAAWGVDFGAPALDLDRLREWKDGVVGRLTGGLGQLSNRRGVTFLRGRAALGGPTTVRVTRPDQGLIDLQFEHAILATGSRPALPAALSLGGDRVWDSTRALELPSVPTSLLVVGGGYIGLELGSVYAALGSAVTVVEMTSELLPGADRDLTSVVARRLEDVCQEVLLETTVGSLVEEGDGVRVTLQGAANVELDRHFDRVLVAVGRVPNSEIEGLDTTSVQRCARGFVTVDGQRRTDEPTIFAVGDLVGEPMLAHKASHEARIAVEAIAGHKGVFEPTAIPAVVFTDPEVAWCGLTETQAKANGQAVQVSRFPWAASGRAVTLDRPSGVTKLVIDPETEQILGVGIAGVGAGELIAEGVIAIEMGATVADLRLCIHPHPTLSETLMESAEVFFGQSTHVYRPKRVD</sequence>
<comment type="cofactor">
    <cofactor evidence="1">
        <name>FAD</name>
        <dbReference type="ChEBI" id="CHEBI:57692"/>
    </cofactor>
</comment>
<evidence type="ECO:0000256" key="1">
    <source>
        <dbReference type="ARBA" id="ARBA00001974"/>
    </source>
</evidence>
<proteinExistence type="inferred from homology"/>
<dbReference type="FunFam" id="3.30.390.30:FF:000001">
    <property type="entry name" value="Dihydrolipoyl dehydrogenase"/>
    <property type="match status" value="1"/>
</dbReference>
<dbReference type="Pfam" id="PF07992">
    <property type="entry name" value="Pyr_redox_2"/>
    <property type="match status" value="1"/>
</dbReference>
<gene>
    <name evidence="13" type="ORF">METZ01_LOCUS90919</name>
</gene>
<evidence type="ECO:0000313" key="13">
    <source>
        <dbReference type="EMBL" id="SVA38065.1"/>
    </source>
</evidence>
<evidence type="ECO:0000259" key="12">
    <source>
        <dbReference type="Pfam" id="PF07992"/>
    </source>
</evidence>
<dbReference type="InterPro" id="IPR001100">
    <property type="entry name" value="Pyr_nuc-diS_OxRdtase"/>
</dbReference>
<dbReference type="Pfam" id="PF02852">
    <property type="entry name" value="Pyr_redox_dim"/>
    <property type="match status" value="1"/>
</dbReference>
<evidence type="ECO:0000256" key="8">
    <source>
        <dbReference type="ARBA" id="ARBA00023157"/>
    </source>
</evidence>
<dbReference type="EC" id="1.8.1.4" evidence="3"/>
<dbReference type="SUPFAM" id="SSF51905">
    <property type="entry name" value="FAD/NAD(P)-binding domain"/>
    <property type="match status" value="1"/>
</dbReference>
<dbReference type="InterPro" id="IPR004099">
    <property type="entry name" value="Pyr_nucl-diS_OxRdtase_dimer"/>
</dbReference>
<protein>
    <recommendedName>
        <fullName evidence="3">dihydrolipoyl dehydrogenase</fullName>
        <ecNumber evidence="3">1.8.1.4</ecNumber>
    </recommendedName>
</protein>
<dbReference type="InterPro" id="IPR006258">
    <property type="entry name" value="Lipoamide_DH"/>
</dbReference>
<dbReference type="NCBIfam" id="TIGR01350">
    <property type="entry name" value="lipoamide_DH"/>
    <property type="match status" value="1"/>
</dbReference>
<keyword evidence="5" id="KW-0274">FAD</keyword>
<dbReference type="InterPro" id="IPR023753">
    <property type="entry name" value="FAD/NAD-binding_dom"/>
</dbReference>
<keyword evidence="9" id="KW-0676">Redox-active center</keyword>
<evidence type="ECO:0000256" key="4">
    <source>
        <dbReference type="ARBA" id="ARBA00022630"/>
    </source>
</evidence>
<dbReference type="PANTHER" id="PTHR22912">
    <property type="entry name" value="DISULFIDE OXIDOREDUCTASE"/>
    <property type="match status" value="1"/>
</dbReference>
<dbReference type="InterPro" id="IPR012999">
    <property type="entry name" value="Pyr_OxRdtase_I_AS"/>
</dbReference>
<dbReference type="AlphaFoldDB" id="A0A381VCH1"/>
<keyword evidence="4" id="KW-0285">Flavoprotein</keyword>
<comment type="catalytic activity">
    <reaction evidence="10">
        <text>N(6)-[(R)-dihydrolipoyl]-L-lysyl-[protein] + NAD(+) = N(6)-[(R)-lipoyl]-L-lysyl-[protein] + NADH + H(+)</text>
        <dbReference type="Rhea" id="RHEA:15045"/>
        <dbReference type="Rhea" id="RHEA-COMP:10474"/>
        <dbReference type="Rhea" id="RHEA-COMP:10475"/>
        <dbReference type="ChEBI" id="CHEBI:15378"/>
        <dbReference type="ChEBI" id="CHEBI:57540"/>
        <dbReference type="ChEBI" id="CHEBI:57945"/>
        <dbReference type="ChEBI" id="CHEBI:83099"/>
        <dbReference type="ChEBI" id="CHEBI:83100"/>
        <dbReference type="EC" id="1.8.1.4"/>
    </reaction>
</comment>
<dbReference type="PROSITE" id="PS00076">
    <property type="entry name" value="PYRIDINE_REDOX_1"/>
    <property type="match status" value="1"/>
</dbReference>
<comment type="similarity">
    <text evidence="2">Belongs to the class-I pyridine nucleotide-disulfide oxidoreductase family.</text>
</comment>
<dbReference type="PIRSF" id="PIRSF000350">
    <property type="entry name" value="Mercury_reductase_MerA"/>
    <property type="match status" value="1"/>
</dbReference>
<evidence type="ECO:0000256" key="9">
    <source>
        <dbReference type="ARBA" id="ARBA00023284"/>
    </source>
</evidence>
<dbReference type="PRINTS" id="PR00368">
    <property type="entry name" value="FADPNR"/>
</dbReference>
<organism evidence="13">
    <name type="scientific">marine metagenome</name>
    <dbReference type="NCBI Taxonomy" id="408172"/>
    <lineage>
        <taxon>unclassified sequences</taxon>
        <taxon>metagenomes</taxon>
        <taxon>ecological metagenomes</taxon>
    </lineage>
</organism>
<reference evidence="13" key="1">
    <citation type="submission" date="2018-05" db="EMBL/GenBank/DDBJ databases">
        <authorList>
            <person name="Lanie J.A."/>
            <person name="Ng W.-L."/>
            <person name="Kazmierczak K.M."/>
            <person name="Andrzejewski T.M."/>
            <person name="Davidsen T.M."/>
            <person name="Wayne K.J."/>
            <person name="Tettelin H."/>
            <person name="Glass J.I."/>
            <person name="Rusch D."/>
            <person name="Podicherti R."/>
            <person name="Tsui H.-C.T."/>
            <person name="Winkler M.E."/>
        </authorList>
    </citation>
    <scope>NUCLEOTIDE SEQUENCE</scope>
</reference>
<evidence type="ECO:0000256" key="3">
    <source>
        <dbReference type="ARBA" id="ARBA00012608"/>
    </source>
</evidence>
<evidence type="ECO:0000256" key="10">
    <source>
        <dbReference type="ARBA" id="ARBA00049187"/>
    </source>
</evidence>
<dbReference type="PANTHER" id="PTHR22912:SF160">
    <property type="entry name" value="DIHYDROLIPOYL DEHYDROGENASE"/>
    <property type="match status" value="1"/>
</dbReference>
<evidence type="ECO:0000256" key="2">
    <source>
        <dbReference type="ARBA" id="ARBA00007532"/>
    </source>
</evidence>
<evidence type="ECO:0000256" key="5">
    <source>
        <dbReference type="ARBA" id="ARBA00022827"/>
    </source>
</evidence>
<dbReference type="InterPro" id="IPR036188">
    <property type="entry name" value="FAD/NAD-bd_sf"/>
</dbReference>
<feature type="domain" description="FAD/NAD(P)-binding" evidence="12">
    <location>
        <begin position="5"/>
        <end position="327"/>
    </location>
</feature>
<dbReference type="GO" id="GO:0050660">
    <property type="term" value="F:flavin adenine dinucleotide binding"/>
    <property type="evidence" value="ECO:0007669"/>
    <property type="project" value="InterPro"/>
</dbReference>
<dbReference type="SUPFAM" id="SSF55424">
    <property type="entry name" value="FAD/NAD-linked reductases, dimerisation (C-terminal) domain"/>
    <property type="match status" value="1"/>
</dbReference>
<evidence type="ECO:0000259" key="11">
    <source>
        <dbReference type="Pfam" id="PF02852"/>
    </source>
</evidence>
<accession>A0A381VCH1</accession>
<keyword evidence="8" id="KW-1015">Disulfide bond</keyword>